<proteinExistence type="predicted"/>
<keyword evidence="3" id="KW-0963">Cytoplasm</keyword>
<comment type="subcellular location">
    <subcellularLocation>
        <location evidence="2">Cytoplasm</location>
    </subcellularLocation>
    <subcellularLocation>
        <location evidence="1">Nucleus</location>
    </subcellularLocation>
</comment>
<reference evidence="7 8" key="1">
    <citation type="submission" date="2017-09" db="EMBL/GenBank/DDBJ databases">
        <title>Genome sequencing of Besnoitia besnoiti strain Bb-Ger1.</title>
        <authorList>
            <person name="Schares G."/>
            <person name="Venepally P."/>
            <person name="Lorenzi H.A."/>
        </authorList>
    </citation>
    <scope>NUCLEOTIDE SEQUENCE [LARGE SCALE GENOMIC DNA]</scope>
    <source>
        <strain evidence="7 8">Bb-Ger1</strain>
    </source>
</reference>
<protein>
    <recommendedName>
        <fullName evidence="9">PCI domain-containing protein</fullName>
    </recommendedName>
</protein>
<keyword evidence="8" id="KW-1185">Reference proteome</keyword>
<dbReference type="PANTHER" id="PTHR14145:SF2">
    <property type="entry name" value="COP9 SIGNALOSOME COMPLEX SUBUNIT 1"/>
    <property type="match status" value="1"/>
</dbReference>
<dbReference type="Gene3D" id="1.25.40.570">
    <property type="match status" value="1"/>
</dbReference>
<evidence type="ECO:0000256" key="3">
    <source>
        <dbReference type="ARBA" id="ARBA00022490"/>
    </source>
</evidence>
<evidence type="ECO:0008006" key="9">
    <source>
        <dbReference type="Google" id="ProtNLM"/>
    </source>
</evidence>
<name>A0A2A9MMJ8_BESBE</name>
<organism evidence="7 8">
    <name type="scientific">Besnoitia besnoiti</name>
    <name type="common">Apicomplexan protozoan</name>
    <dbReference type="NCBI Taxonomy" id="94643"/>
    <lineage>
        <taxon>Eukaryota</taxon>
        <taxon>Sar</taxon>
        <taxon>Alveolata</taxon>
        <taxon>Apicomplexa</taxon>
        <taxon>Conoidasida</taxon>
        <taxon>Coccidia</taxon>
        <taxon>Eucoccidiorida</taxon>
        <taxon>Eimeriorina</taxon>
        <taxon>Sarcocystidae</taxon>
        <taxon>Besnoitia</taxon>
    </lineage>
</organism>
<sequence>MTNRMLVASEFEGPGDRESVFWIAATRAPAKRPEIGLRLYPDVVRVPRLLHVLHVAAKQQRRYRLSPHRLQRRGSSEVEDCSGEEAIDAASRERGDSETPEGQPAAQPASEEDERRLDKVESLAFEACRSLLEASLRQKNAAAHEQAGRLWAAESAEAASAHEAGEAGLLSLQVQMKREEAIRRLYSETFVVACRESMAQMRERLIRTLIETRELGPVRRRTLREVVDFLMTQGDFQEALQLLEGSRRDFDEFPRDLEANTVSLCVQYASLGATCALLSLGSDSPAVLPSLLRWTNLLDSTVSLAVQRQRACSGSPQPASTPPRAAGEGMGGARDGAAHGAFEVTSRRTRGRQFDGDRSSSDGRGGEETESDRGSFAADVVGPLAVYAAIVNVVKGVYRLRSGDFRAAAEALRRVSARLYSRAFDAALAEDEPFSNGGLQTEFAASGETVDRAEKTFSNAFSVETEGRGGLTEPGGESVEAFGAKTPSRSASVLGVCTPEDVALYTMLCCLASYSRDQLQEQLSEAAPLRSLLALNPVALRAALSFSLSEFEKALNIIQDLKEALECDLLLGEEATGRLIQEIRRNAVRQFACAYRSLTLSTLREAFPREVASTLREDIVTLIERRGLPFRYDRKRDVLWRNERHGIADAVEEAKQRVEDLSHSCQRLCLNVSVADVFGASADYASLSDSRALSRRVEDAERGREDPRPCGRGSGVGPSRPGIRVTQRRTRGRHSGC</sequence>
<feature type="region of interest" description="Disordered" evidence="6">
    <location>
        <begin position="695"/>
        <end position="737"/>
    </location>
</feature>
<evidence type="ECO:0000256" key="1">
    <source>
        <dbReference type="ARBA" id="ARBA00004123"/>
    </source>
</evidence>
<evidence type="ECO:0000256" key="6">
    <source>
        <dbReference type="SAM" id="MobiDB-lite"/>
    </source>
</evidence>
<dbReference type="RefSeq" id="XP_029221670.1">
    <property type="nucleotide sequence ID" value="XM_029358758.1"/>
</dbReference>
<accession>A0A2A9MMJ8</accession>
<dbReference type="GO" id="GO:0008180">
    <property type="term" value="C:COP9 signalosome"/>
    <property type="evidence" value="ECO:0007669"/>
    <property type="project" value="UniProtKB-KW"/>
</dbReference>
<dbReference type="InterPro" id="IPR019585">
    <property type="entry name" value="Rpn7/CSN1"/>
</dbReference>
<dbReference type="OrthoDB" id="422427at2759"/>
<evidence type="ECO:0000313" key="8">
    <source>
        <dbReference type="Proteomes" id="UP000224006"/>
    </source>
</evidence>
<evidence type="ECO:0000256" key="2">
    <source>
        <dbReference type="ARBA" id="ARBA00004496"/>
    </source>
</evidence>
<dbReference type="Proteomes" id="UP000224006">
    <property type="component" value="Chromosome I"/>
</dbReference>
<dbReference type="GO" id="GO:0005737">
    <property type="term" value="C:cytoplasm"/>
    <property type="evidence" value="ECO:0007669"/>
    <property type="project" value="UniProtKB-SubCell"/>
</dbReference>
<feature type="region of interest" description="Disordered" evidence="6">
    <location>
        <begin position="309"/>
        <end position="374"/>
    </location>
</feature>
<keyword evidence="4" id="KW-0736">Signalosome</keyword>
<feature type="region of interest" description="Disordered" evidence="6">
    <location>
        <begin position="66"/>
        <end position="116"/>
    </location>
</feature>
<evidence type="ECO:0000256" key="4">
    <source>
        <dbReference type="ARBA" id="ARBA00022790"/>
    </source>
</evidence>
<dbReference type="AlphaFoldDB" id="A0A2A9MMJ8"/>
<keyword evidence="5" id="KW-0539">Nucleus</keyword>
<dbReference type="GeneID" id="40305066"/>
<gene>
    <name evidence="7" type="ORF">BESB_000030</name>
</gene>
<comment type="caution">
    <text evidence="7">The sequence shown here is derived from an EMBL/GenBank/DDBJ whole genome shotgun (WGS) entry which is preliminary data.</text>
</comment>
<feature type="compositionally biased region" description="Basic and acidic residues" evidence="6">
    <location>
        <begin position="695"/>
        <end position="709"/>
    </location>
</feature>
<feature type="compositionally biased region" description="Basic and acidic residues" evidence="6">
    <location>
        <begin position="352"/>
        <end position="373"/>
    </location>
</feature>
<dbReference type="EMBL" id="NWUJ01000001">
    <property type="protein sequence ID" value="PFH37661.1"/>
    <property type="molecule type" value="Genomic_DNA"/>
</dbReference>
<evidence type="ECO:0000313" key="7">
    <source>
        <dbReference type="EMBL" id="PFH37661.1"/>
    </source>
</evidence>
<feature type="compositionally biased region" description="Basic residues" evidence="6">
    <location>
        <begin position="726"/>
        <end position="737"/>
    </location>
</feature>
<dbReference type="VEuPathDB" id="ToxoDB:BESB_000030"/>
<dbReference type="PANTHER" id="PTHR14145">
    <property type="entry name" value="26S PROTESOME SUBUNIT 6"/>
    <property type="match status" value="1"/>
</dbReference>
<feature type="compositionally biased region" description="Acidic residues" evidence="6">
    <location>
        <begin position="77"/>
        <end position="87"/>
    </location>
</feature>
<evidence type="ECO:0000256" key="5">
    <source>
        <dbReference type="ARBA" id="ARBA00023242"/>
    </source>
</evidence>
<feature type="compositionally biased region" description="Polar residues" evidence="6">
    <location>
        <begin position="309"/>
        <end position="318"/>
    </location>
</feature>
<dbReference type="KEGG" id="bbes:BESB_000030"/>
<dbReference type="STRING" id="94643.A0A2A9MMJ8"/>